<dbReference type="EMBL" id="CP064812">
    <property type="protein sequence ID" value="QPG74187.1"/>
    <property type="molecule type" value="Genomic_DNA"/>
</dbReference>
<dbReference type="PANTHER" id="PTHR19857">
    <property type="entry name" value="MITOCHONDRIAL DIVISION PROTEIN 1-RELATED"/>
    <property type="match status" value="1"/>
</dbReference>
<evidence type="ECO:0000256" key="2">
    <source>
        <dbReference type="ARBA" id="ARBA00022737"/>
    </source>
</evidence>
<dbReference type="PANTHER" id="PTHR19857:SF19">
    <property type="entry name" value="26S PROTEASOME REGULATORY SUBUNIT RPN14"/>
    <property type="match status" value="1"/>
</dbReference>
<dbReference type="KEGG" id="bnn:FOA43_001511"/>
<dbReference type="PROSITE" id="PS50082">
    <property type="entry name" value="WD_REPEATS_2"/>
    <property type="match status" value="1"/>
</dbReference>
<sequence>MFHRIDIQPDFITVVNDVLNNKVTEELIWVRIDSQSYTFKVSQAKRSVYPCVTDPEVRLTELSAHQFSLRIKGGETILLRAPRSYLLTENQSNAHFNCMDIKGEVLVVGEDTGTITCFKHRQSDLRLTTKLMIPGAHLTEVLRTAIFPSGKVALSMGLDYTIKIWSLDDGSNPRTIRGVQLKRLSDVVLIGSHGRNFVSSSLDGTACIWECGSGKCIEKFQRVKDMNDGVMSLAVEEFEQTMDEEPRNSLFFECSGKRLYCGHNSGVVSVWDLGTRRFIGEFNCTTDQKFGGVSSLAIDGGVIMVGFSKRSVVKGYRVSFLEGETVNAVCIWTANIGDQEEEQEIKRIKKTAVDTVICLSTDDLVALNLNDGQITEYFVGYDNVLNDITVKDNRVYVCGKEGLLMEY</sequence>
<evidence type="ECO:0000256" key="1">
    <source>
        <dbReference type="ARBA" id="ARBA00022574"/>
    </source>
</evidence>
<dbReference type="Gene3D" id="2.130.10.10">
    <property type="entry name" value="YVTN repeat-like/Quinoprotein amine dehydrogenase"/>
    <property type="match status" value="2"/>
</dbReference>
<dbReference type="InterPro" id="IPR001680">
    <property type="entry name" value="WD40_rpt"/>
</dbReference>
<dbReference type="OrthoDB" id="10257301at2759"/>
<dbReference type="InterPro" id="IPR015943">
    <property type="entry name" value="WD40/YVTN_repeat-like_dom_sf"/>
</dbReference>
<accession>A0A875RU47</accession>
<dbReference type="Proteomes" id="UP000662931">
    <property type="component" value="Chromosome 1"/>
</dbReference>
<protein>
    <submittedName>
        <fullName evidence="6">Uncharacterized protein</fullName>
    </submittedName>
</protein>
<dbReference type="Pfam" id="PF00400">
    <property type="entry name" value="WD40"/>
    <property type="match status" value="1"/>
</dbReference>
<dbReference type="AlphaFoldDB" id="A0A875RU47"/>
<dbReference type="GO" id="GO:0000502">
    <property type="term" value="C:proteasome complex"/>
    <property type="evidence" value="ECO:0007669"/>
    <property type="project" value="UniProtKB-KW"/>
</dbReference>
<evidence type="ECO:0000256" key="4">
    <source>
        <dbReference type="ARBA" id="ARBA00038321"/>
    </source>
</evidence>
<comment type="similarity">
    <text evidence="4">Belongs to the WD repeat PAAF1/RPN14 family.</text>
</comment>
<dbReference type="RefSeq" id="XP_038777752.1">
    <property type="nucleotide sequence ID" value="XM_038921824.1"/>
</dbReference>
<proteinExistence type="inferred from homology"/>
<reference evidence="6" key="1">
    <citation type="submission" date="2020-10" db="EMBL/GenBank/DDBJ databases">
        <authorList>
            <person name="Roach M.J.R."/>
        </authorList>
    </citation>
    <scope>NUCLEOTIDE SEQUENCE</scope>
    <source>
        <strain evidence="6">CBS 1945</strain>
    </source>
</reference>
<evidence type="ECO:0000256" key="3">
    <source>
        <dbReference type="ARBA" id="ARBA00022942"/>
    </source>
</evidence>
<dbReference type="SMART" id="SM00320">
    <property type="entry name" value="WD40"/>
    <property type="match status" value="3"/>
</dbReference>
<evidence type="ECO:0000313" key="6">
    <source>
        <dbReference type="EMBL" id="QPG74187.1"/>
    </source>
</evidence>
<gene>
    <name evidence="6" type="ORF">FOA43_001511</name>
</gene>
<dbReference type="InterPro" id="IPR036322">
    <property type="entry name" value="WD40_repeat_dom_sf"/>
</dbReference>
<feature type="repeat" description="WD" evidence="5">
    <location>
        <begin position="134"/>
        <end position="175"/>
    </location>
</feature>
<keyword evidence="7" id="KW-1185">Reference proteome</keyword>
<keyword evidence="2" id="KW-0677">Repeat</keyword>
<dbReference type="InterPro" id="IPR051179">
    <property type="entry name" value="WD_repeat_multifunction"/>
</dbReference>
<name>A0A875RU47_EENNA</name>
<evidence type="ECO:0000313" key="7">
    <source>
        <dbReference type="Proteomes" id="UP000662931"/>
    </source>
</evidence>
<keyword evidence="1 5" id="KW-0853">WD repeat</keyword>
<organism evidence="6 7">
    <name type="scientific">Eeniella nana</name>
    <name type="common">Yeast</name>
    <name type="synonym">Brettanomyces nanus</name>
    <dbReference type="NCBI Taxonomy" id="13502"/>
    <lineage>
        <taxon>Eukaryota</taxon>
        <taxon>Fungi</taxon>
        <taxon>Dikarya</taxon>
        <taxon>Ascomycota</taxon>
        <taxon>Saccharomycotina</taxon>
        <taxon>Pichiomycetes</taxon>
        <taxon>Pichiales</taxon>
        <taxon>Pichiaceae</taxon>
        <taxon>Brettanomyces</taxon>
    </lineage>
</organism>
<dbReference type="GeneID" id="62194912"/>
<evidence type="ECO:0000256" key="5">
    <source>
        <dbReference type="PROSITE-ProRule" id="PRU00221"/>
    </source>
</evidence>
<dbReference type="SUPFAM" id="SSF50978">
    <property type="entry name" value="WD40 repeat-like"/>
    <property type="match status" value="1"/>
</dbReference>
<keyword evidence="3" id="KW-0647">Proteasome</keyword>